<evidence type="ECO:0000256" key="8">
    <source>
        <dbReference type="SAM" id="SignalP"/>
    </source>
</evidence>
<sequence length="455" mass="50115">MRKHVVLAMLLLVALVLSACAQATPTQAPPAGEATQPPAAGEATQPPAAGEATQPPAAGGEKVTLIIESWRNDDLPIWQDVIIPAFEAKHPNIHVVFSPTAPAEYNGVLNSKLEAGTAGDLITCRPFDASLKLYEKGYLAPLNDLPGMENFTDFAKTAWSTDDLSVTFCVPMASVIHGFFYNKEAFDKLGLQEPTTWDEFYQVLDKIKADGTYIPLVMGTADMWEAATMGFQNIGPNYWKGEEGRLALIRGEAKFTDEPYIKTWQQLARWRDYLPPGFESVKYPDAQALFTLGKGAIYPTGSWEIALFEKQASFPLGIFKPPVEKAGDQCYISDHVDIALGMNAATKHPEEAKTFLSWVASAEFAALYGNALPGFFPLHSTPVELKDPLAQEFVSWRNECKSTIRNSYHILSRGEPNLENELWRVSAAVINGTLTPEQAAQEIQAGLDKWYKPKQ</sequence>
<evidence type="ECO:0000256" key="5">
    <source>
        <dbReference type="ARBA" id="ARBA00049629"/>
    </source>
</evidence>
<dbReference type="PANTHER" id="PTHR43649">
    <property type="entry name" value="ARABINOSE-BINDING PROTEIN-RELATED"/>
    <property type="match status" value="1"/>
</dbReference>
<evidence type="ECO:0000313" key="9">
    <source>
        <dbReference type="EMBL" id="MDT8898120.1"/>
    </source>
</evidence>
<feature type="chain" id="PRO_5046196455" description="Probable sugar-binding periplasmic protein" evidence="8">
    <location>
        <begin position="24"/>
        <end position="455"/>
    </location>
</feature>
<accession>A0ABU3NP34</accession>
<protein>
    <recommendedName>
        <fullName evidence="6">Probable sugar-binding periplasmic protein</fullName>
    </recommendedName>
</protein>
<dbReference type="InterPro" id="IPR006061">
    <property type="entry name" value="SBP_1_CS"/>
</dbReference>
<keyword evidence="10" id="KW-1185">Reference proteome</keyword>
<keyword evidence="4 8" id="KW-0732">Signal</keyword>
<dbReference type="Gene3D" id="3.40.190.10">
    <property type="entry name" value="Periplasmic binding protein-like II"/>
    <property type="match status" value="2"/>
</dbReference>
<evidence type="ECO:0000256" key="4">
    <source>
        <dbReference type="ARBA" id="ARBA00022729"/>
    </source>
</evidence>
<feature type="signal peptide" evidence="8">
    <location>
        <begin position="1"/>
        <end position="23"/>
    </location>
</feature>
<dbReference type="PROSITE" id="PS51257">
    <property type="entry name" value="PROKAR_LIPOPROTEIN"/>
    <property type="match status" value="1"/>
</dbReference>
<dbReference type="SUPFAM" id="SSF53850">
    <property type="entry name" value="Periplasmic binding protein-like II"/>
    <property type="match status" value="1"/>
</dbReference>
<evidence type="ECO:0000256" key="1">
    <source>
        <dbReference type="ARBA" id="ARBA00004196"/>
    </source>
</evidence>
<dbReference type="Proteomes" id="UP001254165">
    <property type="component" value="Unassembled WGS sequence"/>
</dbReference>
<feature type="region of interest" description="Disordered" evidence="7">
    <location>
        <begin position="25"/>
        <end position="59"/>
    </location>
</feature>
<dbReference type="PANTHER" id="PTHR43649:SF28">
    <property type="entry name" value="BINDING PROTEIN COMPONENT OF ABC SUGAR TRANSPORTER-RELATED"/>
    <property type="match status" value="1"/>
</dbReference>
<organism evidence="9 10">
    <name type="scientific">Thermanaerothrix solaris</name>
    <dbReference type="NCBI Taxonomy" id="3058434"/>
    <lineage>
        <taxon>Bacteria</taxon>
        <taxon>Bacillati</taxon>
        <taxon>Chloroflexota</taxon>
        <taxon>Anaerolineae</taxon>
        <taxon>Anaerolineales</taxon>
        <taxon>Anaerolineaceae</taxon>
        <taxon>Thermanaerothrix</taxon>
    </lineage>
</organism>
<evidence type="ECO:0000256" key="7">
    <source>
        <dbReference type="SAM" id="MobiDB-lite"/>
    </source>
</evidence>
<keyword evidence="3" id="KW-0813">Transport</keyword>
<comment type="subcellular location">
    <subcellularLocation>
        <location evidence="1">Cell envelope</location>
    </subcellularLocation>
</comment>
<reference evidence="9 10" key="1">
    <citation type="submission" date="2023-07" db="EMBL/GenBank/DDBJ databases">
        <title>Novel species of Thermanaerothrix with wide hydrolytic capabilities.</title>
        <authorList>
            <person name="Zayulina K.S."/>
            <person name="Podosokorskaya O.A."/>
            <person name="Elcheninov A.G."/>
        </authorList>
    </citation>
    <scope>NUCLEOTIDE SEQUENCE [LARGE SCALE GENOMIC DNA]</scope>
    <source>
        <strain evidence="9 10">4228-RoL</strain>
    </source>
</reference>
<dbReference type="PROSITE" id="PS01037">
    <property type="entry name" value="SBP_BACTERIAL_1"/>
    <property type="match status" value="1"/>
</dbReference>
<dbReference type="InterPro" id="IPR006059">
    <property type="entry name" value="SBP"/>
</dbReference>
<proteinExistence type="inferred from homology"/>
<dbReference type="Pfam" id="PF01547">
    <property type="entry name" value="SBP_bac_1"/>
    <property type="match status" value="1"/>
</dbReference>
<gene>
    <name evidence="9" type="ORF">QYE77_07545</name>
</gene>
<comment type="similarity">
    <text evidence="2">Belongs to the bacterial solute-binding protein 1 family.</text>
</comment>
<evidence type="ECO:0000313" key="10">
    <source>
        <dbReference type="Proteomes" id="UP001254165"/>
    </source>
</evidence>
<comment type="caution">
    <text evidence="9">The sequence shown here is derived from an EMBL/GenBank/DDBJ whole genome shotgun (WGS) entry which is preliminary data.</text>
</comment>
<comment type="function">
    <text evidence="5">Part of a binding-protein-dependent transport system for a sugar.</text>
</comment>
<dbReference type="EMBL" id="JAUHMF010000001">
    <property type="protein sequence ID" value="MDT8898120.1"/>
    <property type="molecule type" value="Genomic_DNA"/>
</dbReference>
<name>A0ABU3NP34_9CHLR</name>
<evidence type="ECO:0000256" key="2">
    <source>
        <dbReference type="ARBA" id="ARBA00008520"/>
    </source>
</evidence>
<dbReference type="RefSeq" id="WP_315624766.1">
    <property type="nucleotide sequence ID" value="NZ_JAUHMF010000001.1"/>
</dbReference>
<evidence type="ECO:0000256" key="6">
    <source>
        <dbReference type="ARBA" id="ARBA00049753"/>
    </source>
</evidence>
<evidence type="ECO:0000256" key="3">
    <source>
        <dbReference type="ARBA" id="ARBA00022448"/>
    </source>
</evidence>
<dbReference type="InterPro" id="IPR050490">
    <property type="entry name" value="Bact_solute-bd_prot1"/>
</dbReference>